<dbReference type="RefSeq" id="WP_239671718.1">
    <property type="nucleotide sequence ID" value="NZ_CP049742.1"/>
</dbReference>
<evidence type="ECO:0000256" key="3">
    <source>
        <dbReference type="ARBA" id="ARBA00022960"/>
    </source>
</evidence>
<evidence type="ECO:0000313" key="9">
    <source>
        <dbReference type="Proteomes" id="UP000593626"/>
    </source>
</evidence>
<evidence type="ECO:0000256" key="4">
    <source>
        <dbReference type="ARBA" id="ARBA00032089"/>
    </source>
</evidence>
<dbReference type="AlphaFoldDB" id="A0A7S8CBQ7"/>
<evidence type="ECO:0000256" key="2">
    <source>
        <dbReference type="ARBA" id="ARBA00013855"/>
    </source>
</evidence>
<dbReference type="KEGG" id="mcui:G8O30_08760"/>
<dbReference type="Pfam" id="PF04085">
    <property type="entry name" value="MreC"/>
    <property type="match status" value="1"/>
</dbReference>
<dbReference type="GO" id="GO:0008360">
    <property type="term" value="P:regulation of cell shape"/>
    <property type="evidence" value="ECO:0007669"/>
    <property type="project" value="UniProtKB-KW"/>
</dbReference>
<keyword evidence="6" id="KW-0175">Coiled coil</keyword>
<keyword evidence="9" id="KW-1185">Reference proteome</keyword>
<sequence length="292" mass="32538">MPSFFLNKRLLMLLIGIIILVALLGFSLRDRENTTVPEQFLKDIVGFGQSIFSRPANGVAGFFEDVQDLRNTYEENGRLKAQLEELAQLKADVYDLKQDNDKLREMLDIQDNLRDYTHIQATVIARNPARLQDLVVINKGQVHGVETDMAVRSSKGLIGKVVSTSQLTSTVELVSTRNPENRISALIQSEDRIFGLIEGYDDKSDRLLLKRIPYDVEVKEGELVETSGLGGIFPAGLPIGEVEKVEADPLGLTQTAYIIPAADLYDLEHVMVVERSMVSPDIPEATPEEVEQ</sequence>
<dbReference type="InterPro" id="IPR042177">
    <property type="entry name" value="Cell/Rod_1"/>
</dbReference>
<dbReference type="InterPro" id="IPR042175">
    <property type="entry name" value="Cell/Rod_MreC_2"/>
</dbReference>
<organism evidence="8 9">
    <name type="scientific">Mangrovibacillus cuniculi</name>
    <dbReference type="NCBI Taxonomy" id="2593652"/>
    <lineage>
        <taxon>Bacteria</taxon>
        <taxon>Bacillati</taxon>
        <taxon>Bacillota</taxon>
        <taxon>Bacilli</taxon>
        <taxon>Bacillales</taxon>
        <taxon>Bacillaceae</taxon>
        <taxon>Mangrovibacillus</taxon>
    </lineage>
</organism>
<keyword evidence="3 5" id="KW-0133">Cell shape</keyword>
<dbReference type="Gene3D" id="1.20.5.490">
    <property type="entry name" value="Single helix bin"/>
    <property type="match status" value="1"/>
</dbReference>
<protein>
    <recommendedName>
        <fullName evidence="2 5">Cell shape-determining protein MreC</fullName>
    </recommendedName>
    <alternativeName>
        <fullName evidence="4 5">Cell shape protein MreC</fullName>
    </alternativeName>
</protein>
<feature type="coiled-coil region" evidence="6">
    <location>
        <begin position="66"/>
        <end position="106"/>
    </location>
</feature>
<evidence type="ECO:0000313" key="8">
    <source>
        <dbReference type="EMBL" id="QPC47049.1"/>
    </source>
</evidence>
<dbReference type="Proteomes" id="UP000593626">
    <property type="component" value="Chromosome"/>
</dbReference>
<dbReference type="Gene3D" id="2.40.10.340">
    <property type="entry name" value="Rod shape-determining protein MreC, domain 1"/>
    <property type="match status" value="1"/>
</dbReference>
<reference evidence="8 9" key="1">
    <citation type="submission" date="2019-07" db="EMBL/GenBank/DDBJ databases">
        <title>Genome sequence of 2 isolates from Red Sea Mangroves.</title>
        <authorList>
            <person name="Sefrji F."/>
            <person name="Michoud G."/>
            <person name="Merlino G."/>
            <person name="Daffonchio D."/>
        </authorList>
    </citation>
    <scope>NUCLEOTIDE SEQUENCE [LARGE SCALE GENOMIC DNA]</scope>
    <source>
        <strain evidence="8 9">R1DC41</strain>
    </source>
</reference>
<dbReference type="PIRSF" id="PIRSF038471">
    <property type="entry name" value="MreC"/>
    <property type="match status" value="1"/>
</dbReference>
<dbReference type="Gene3D" id="2.40.10.350">
    <property type="entry name" value="Rod shape-determining protein MreC, domain 2"/>
    <property type="match status" value="1"/>
</dbReference>
<name>A0A7S8CBQ7_9BACI</name>
<evidence type="ECO:0000256" key="1">
    <source>
        <dbReference type="ARBA" id="ARBA00009369"/>
    </source>
</evidence>
<dbReference type="InterPro" id="IPR055342">
    <property type="entry name" value="MreC_beta-barrel_core"/>
</dbReference>
<accession>A0A7S8CBQ7</accession>
<dbReference type="NCBIfam" id="TIGR00219">
    <property type="entry name" value="mreC"/>
    <property type="match status" value="1"/>
</dbReference>
<evidence type="ECO:0000256" key="6">
    <source>
        <dbReference type="SAM" id="Coils"/>
    </source>
</evidence>
<dbReference type="EMBL" id="CP049742">
    <property type="protein sequence ID" value="QPC47049.1"/>
    <property type="molecule type" value="Genomic_DNA"/>
</dbReference>
<evidence type="ECO:0000259" key="7">
    <source>
        <dbReference type="Pfam" id="PF04085"/>
    </source>
</evidence>
<feature type="domain" description="Rod shape-determining protein MreC beta-barrel core" evidence="7">
    <location>
        <begin position="123"/>
        <end position="274"/>
    </location>
</feature>
<dbReference type="PANTHER" id="PTHR34138">
    <property type="entry name" value="CELL SHAPE-DETERMINING PROTEIN MREC"/>
    <property type="match status" value="1"/>
</dbReference>
<dbReference type="PANTHER" id="PTHR34138:SF1">
    <property type="entry name" value="CELL SHAPE-DETERMINING PROTEIN MREC"/>
    <property type="match status" value="1"/>
</dbReference>
<proteinExistence type="inferred from homology"/>
<comment type="function">
    <text evidence="5">Involved in formation and maintenance of cell shape.</text>
</comment>
<gene>
    <name evidence="8" type="primary">mreC</name>
    <name evidence="8" type="ORF">G8O30_08760</name>
</gene>
<dbReference type="InterPro" id="IPR007221">
    <property type="entry name" value="MreC"/>
</dbReference>
<evidence type="ECO:0000256" key="5">
    <source>
        <dbReference type="PIRNR" id="PIRNR038471"/>
    </source>
</evidence>
<dbReference type="GO" id="GO:0005886">
    <property type="term" value="C:plasma membrane"/>
    <property type="evidence" value="ECO:0007669"/>
    <property type="project" value="TreeGrafter"/>
</dbReference>
<comment type="similarity">
    <text evidence="1 5">Belongs to the MreC family.</text>
</comment>